<keyword evidence="1" id="KW-0812">Transmembrane</keyword>
<feature type="chain" id="PRO_5042268377" evidence="2">
    <location>
        <begin position="25"/>
        <end position="200"/>
    </location>
</feature>
<comment type="caution">
    <text evidence="3">The sequence shown here is derived from an EMBL/GenBank/DDBJ whole genome shotgun (WGS) entry which is preliminary data.</text>
</comment>
<keyword evidence="1" id="KW-1133">Transmembrane helix</keyword>
<dbReference type="EMBL" id="JAWQEG010001412">
    <property type="protein sequence ID" value="KAK3879660.1"/>
    <property type="molecule type" value="Genomic_DNA"/>
</dbReference>
<dbReference type="Proteomes" id="UP001286313">
    <property type="component" value="Unassembled WGS sequence"/>
</dbReference>
<proteinExistence type="predicted"/>
<keyword evidence="1" id="KW-0472">Membrane</keyword>
<accession>A0AAE1FSL2</accession>
<evidence type="ECO:0000313" key="4">
    <source>
        <dbReference type="Proteomes" id="UP001286313"/>
    </source>
</evidence>
<evidence type="ECO:0000256" key="1">
    <source>
        <dbReference type="SAM" id="Phobius"/>
    </source>
</evidence>
<keyword evidence="4" id="KW-1185">Reference proteome</keyword>
<dbReference type="AlphaFoldDB" id="A0AAE1FSL2"/>
<feature type="signal peptide" evidence="2">
    <location>
        <begin position="1"/>
        <end position="24"/>
    </location>
</feature>
<protein>
    <submittedName>
        <fullName evidence="3">Uncharacterized protein</fullName>
    </submittedName>
</protein>
<reference evidence="3" key="1">
    <citation type="submission" date="2023-10" db="EMBL/GenBank/DDBJ databases">
        <title>Genome assemblies of two species of porcelain crab, Petrolisthes cinctipes and Petrolisthes manimaculis (Anomura: Porcellanidae).</title>
        <authorList>
            <person name="Angst P."/>
        </authorList>
    </citation>
    <scope>NUCLEOTIDE SEQUENCE</scope>
    <source>
        <strain evidence="3">PB745_01</strain>
        <tissue evidence="3">Gill</tissue>
    </source>
</reference>
<evidence type="ECO:0000256" key="2">
    <source>
        <dbReference type="SAM" id="SignalP"/>
    </source>
</evidence>
<name>A0AAE1FSL2_PETCI</name>
<sequence>MATTNNMTFLLLLLLLSLAVSTLGFQLSCYACTGYNPGAEDNELFNNKHCSSDNFDPEYVASQLTNPQDAAPQCFSITVHGEPSITRRYAVPRLFTLSMLLEYFTNTTTTTSHVLPSNPSLLLSLLQPNLNLTDTTSHALHSNPSLLLPFQQDLKAPRSNVRVDGYLCDTDLCNASPHATTTFCCPSFGLLLLLVLFILN</sequence>
<keyword evidence="2" id="KW-0732">Signal</keyword>
<organism evidence="3 4">
    <name type="scientific">Petrolisthes cinctipes</name>
    <name type="common">Flat porcelain crab</name>
    <dbReference type="NCBI Taxonomy" id="88211"/>
    <lineage>
        <taxon>Eukaryota</taxon>
        <taxon>Metazoa</taxon>
        <taxon>Ecdysozoa</taxon>
        <taxon>Arthropoda</taxon>
        <taxon>Crustacea</taxon>
        <taxon>Multicrustacea</taxon>
        <taxon>Malacostraca</taxon>
        <taxon>Eumalacostraca</taxon>
        <taxon>Eucarida</taxon>
        <taxon>Decapoda</taxon>
        <taxon>Pleocyemata</taxon>
        <taxon>Anomura</taxon>
        <taxon>Galatheoidea</taxon>
        <taxon>Porcellanidae</taxon>
        <taxon>Petrolisthes</taxon>
    </lineage>
</organism>
<evidence type="ECO:0000313" key="3">
    <source>
        <dbReference type="EMBL" id="KAK3879660.1"/>
    </source>
</evidence>
<feature type="transmembrane region" description="Helical" evidence="1">
    <location>
        <begin position="179"/>
        <end position="199"/>
    </location>
</feature>
<gene>
    <name evidence="3" type="ORF">Pcinc_015789</name>
</gene>